<organism evidence="2 3">
    <name type="scientific">Solanum pinnatisectum</name>
    <name type="common">tansyleaf nightshade</name>
    <dbReference type="NCBI Taxonomy" id="50273"/>
    <lineage>
        <taxon>Eukaryota</taxon>
        <taxon>Viridiplantae</taxon>
        <taxon>Streptophyta</taxon>
        <taxon>Embryophyta</taxon>
        <taxon>Tracheophyta</taxon>
        <taxon>Spermatophyta</taxon>
        <taxon>Magnoliopsida</taxon>
        <taxon>eudicotyledons</taxon>
        <taxon>Gunneridae</taxon>
        <taxon>Pentapetalae</taxon>
        <taxon>asterids</taxon>
        <taxon>lamiids</taxon>
        <taxon>Solanales</taxon>
        <taxon>Solanaceae</taxon>
        <taxon>Solanoideae</taxon>
        <taxon>Solaneae</taxon>
        <taxon>Solanum</taxon>
    </lineage>
</organism>
<feature type="region of interest" description="Disordered" evidence="1">
    <location>
        <begin position="124"/>
        <end position="152"/>
    </location>
</feature>
<gene>
    <name evidence="2" type="ORF">R3W88_032067</name>
</gene>
<sequence>MVADMRSRMSLFVAGLSRLSSKEGKATMLICDMNIARLMVYVQQVEEEKLRDREEFKNKRANTGNEISEPNLPILKVVWHKGVVRLLPALSVVGTTQVHVVRTPLVVSSVAIMVISCENVHRTSRVNGNGGNRAEYSSVAPPDKVAPRGATSGTGGGTNCLYAINSCQEQEDSFDVVTSMI</sequence>
<protein>
    <recommendedName>
        <fullName evidence="4">Gag-pol polyprotein</fullName>
    </recommendedName>
</protein>
<accession>A0AAV9LN36</accession>
<evidence type="ECO:0000313" key="3">
    <source>
        <dbReference type="Proteomes" id="UP001311915"/>
    </source>
</evidence>
<comment type="caution">
    <text evidence="2">The sequence shown here is derived from an EMBL/GenBank/DDBJ whole genome shotgun (WGS) entry which is preliminary data.</text>
</comment>
<keyword evidence="3" id="KW-1185">Reference proteome</keyword>
<proteinExistence type="predicted"/>
<evidence type="ECO:0000313" key="2">
    <source>
        <dbReference type="EMBL" id="KAK4727150.1"/>
    </source>
</evidence>
<reference evidence="2 3" key="1">
    <citation type="submission" date="2023-10" db="EMBL/GenBank/DDBJ databases">
        <title>Genome-Wide Identification Analysis in wild type Solanum Pinnatisectum Reveals Some Genes Defensing Phytophthora Infestans.</title>
        <authorList>
            <person name="Sun C."/>
        </authorList>
    </citation>
    <scope>NUCLEOTIDE SEQUENCE [LARGE SCALE GENOMIC DNA]</scope>
    <source>
        <strain evidence="2">LQN</strain>
        <tissue evidence="2">Leaf</tissue>
    </source>
</reference>
<dbReference type="Proteomes" id="UP001311915">
    <property type="component" value="Unassembled WGS sequence"/>
</dbReference>
<name>A0AAV9LN36_9SOLN</name>
<evidence type="ECO:0008006" key="4">
    <source>
        <dbReference type="Google" id="ProtNLM"/>
    </source>
</evidence>
<evidence type="ECO:0000256" key="1">
    <source>
        <dbReference type="SAM" id="MobiDB-lite"/>
    </source>
</evidence>
<dbReference type="AlphaFoldDB" id="A0AAV9LN36"/>
<dbReference type="EMBL" id="JAWPEI010000005">
    <property type="protein sequence ID" value="KAK4727150.1"/>
    <property type="molecule type" value="Genomic_DNA"/>
</dbReference>